<evidence type="ECO:0000313" key="2">
    <source>
        <dbReference type="EMBL" id="KAK1450842.1"/>
    </source>
</evidence>
<dbReference type="EMBL" id="MPDP01000303">
    <property type="protein sequence ID" value="KAK1450842.1"/>
    <property type="molecule type" value="Genomic_DNA"/>
</dbReference>
<dbReference type="Proteomes" id="UP001239213">
    <property type="component" value="Unassembled WGS sequence"/>
</dbReference>
<name>A0AAI9U3A3_9PEZI</name>
<evidence type="ECO:0000313" key="3">
    <source>
        <dbReference type="Proteomes" id="UP001239213"/>
    </source>
</evidence>
<sequence length="402" mass="46186">MKGLRHRGVSPKGQAVLIQRLWPKLPTSDIHLEDYECFLEFLDKEISKIHRAPLHHTRALADHIPEYIDVMVQNVTESKVRISEVVDIDSKKCTRVIQPSESAAENLNKMTNAPCERLENEVSRSLDLIAKLWLTINFDTFPLGQIYPKPVQLAWEETRTLGQVIESYFSCALTDQPDKLKPGAATSIPSTFNITVLCGRYNFSIRWTSNLAEHLQLDGESGQRSVTIYEHIVCLWNHLEYSTNCPIPHNLLEETLDTLVLLFPYEDPGTMRLLKREKKNFWRLGRCGRTRKVELDGFSYWKLGIQKLLEEYSKPPRGTQQLRLDKEGRNFLEFSTFWTALIVAILTILGIAFGTIGTAYAVKAYNLSYKQYVLSQKQYNLDLVQACADPEASQKWPEFCRS</sequence>
<protein>
    <submittedName>
        <fullName evidence="2">Uncharacterized protein</fullName>
    </submittedName>
</protein>
<feature type="transmembrane region" description="Helical" evidence="1">
    <location>
        <begin position="337"/>
        <end position="362"/>
    </location>
</feature>
<accession>A0AAI9U3A3</accession>
<reference evidence="2" key="1">
    <citation type="submission" date="2016-11" db="EMBL/GenBank/DDBJ databases">
        <title>The genome sequence of Colletotrichum cuscutae.</title>
        <authorList>
            <person name="Baroncelli R."/>
        </authorList>
    </citation>
    <scope>NUCLEOTIDE SEQUENCE</scope>
    <source>
        <strain evidence="2">IMI 304802</strain>
    </source>
</reference>
<keyword evidence="1" id="KW-0472">Membrane</keyword>
<keyword evidence="1" id="KW-1133">Transmembrane helix</keyword>
<comment type="caution">
    <text evidence="2">The sequence shown here is derived from an EMBL/GenBank/DDBJ whole genome shotgun (WGS) entry which is preliminary data.</text>
</comment>
<organism evidence="2 3">
    <name type="scientific">Colletotrichum cuscutae</name>
    <dbReference type="NCBI Taxonomy" id="1209917"/>
    <lineage>
        <taxon>Eukaryota</taxon>
        <taxon>Fungi</taxon>
        <taxon>Dikarya</taxon>
        <taxon>Ascomycota</taxon>
        <taxon>Pezizomycotina</taxon>
        <taxon>Sordariomycetes</taxon>
        <taxon>Hypocreomycetidae</taxon>
        <taxon>Glomerellales</taxon>
        <taxon>Glomerellaceae</taxon>
        <taxon>Colletotrichum</taxon>
        <taxon>Colletotrichum acutatum species complex</taxon>
    </lineage>
</organism>
<keyword evidence="1" id="KW-0812">Transmembrane</keyword>
<dbReference type="AlphaFoldDB" id="A0AAI9U3A3"/>
<evidence type="ECO:0000256" key="1">
    <source>
        <dbReference type="SAM" id="Phobius"/>
    </source>
</evidence>
<keyword evidence="3" id="KW-1185">Reference proteome</keyword>
<proteinExistence type="predicted"/>
<gene>
    <name evidence="2" type="ORF">CCUS01_11382</name>
</gene>